<feature type="transmembrane region" description="Helical" evidence="5">
    <location>
        <begin position="408"/>
        <end position="433"/>
    </location>
</feature>
<dbReference type="Pfam" id="PF07690">
    <property type="entry name" value="MFS_1"/>
    <property type="match status" value="1"/>
</dbReference>
<dbReference type="AlphaFoldDB" id="A0AA38WZX2"/>
<dbReference type="PANTHER" id="PTHR23502">
    <property type="entry name" value="MAJOR FACILITATOR SUPERFAMILY"/>
    <property type="match status" value="1"/>
</dbReference>
<feature type="transmembrane region" description="Helical" evidence="5">
    <location>
        <begin position="381"/>
        <end position="402"/>
    </location>
</feature>
<dbReference type="SUPFAM" id="SSF103473">
    <property type="entry name" value="MFS general substrate transporter"/>
    <property type="match status" value="1"/>
</dbReference>
<gene>
    <name evidence="6" type="ORF">H2200_011059</name>
</gene>
<evidence type="ECO:0000256" key="1">
    <source>
        <dbReference type="ARBA" id="ARBA00004141"/>
    </source>
</evidence>
<accession>A0AA38WZX2</accession>
<comment type="subcellular location">
    <subcellularLocation>
        <location evidence="1">Membrane</location>
        <topology evidence="1">Multi-pass membrane protein</topology>
    </subcellularLocation>
</comment>
<feature type="transmembrane region" description="Helical" evidence="5">
    <location>
        <begin position="195"/>
        <end position="216"/>
    </location>
</feature>
<proteinExistence type="predicted"/>
<feature type="transmembrane region" description="Helical" evidence="5">
    <location>
        <begin position="339"/>
        <end position="360"/>
    </location>
</feature>
<keyword evidence="4 5" id="KW-0472">Membrane</keyword>
<evidence type="ECO:0008006" key="8">
    <source>
        <dbReference type="Google" id="ProtNLM"/>
    </source>
</evidence>
<dbReference type="Gene3D" id="1.20.1250.20">
    <property type="entry name" value="MFS general substrate transporter like domains"/>
    <property type="match status" value="1"/>
</dbReference>
<evidence type="ECO:0000256" key="4">
    <source>
        <dbReference type="ARBA" id="ARBA00023136"/>
    </source>
</evidence>
<feature type="transmembrane region" description="Helical" evidence="5">
    <location>
        <begin position="108"/>
        <end position="128"/>
    </location>
</feature>
<feature type="transmembrane region" description="Helical" evidence="5">
    <location>
        <begin position="474"/>
        <end position="496"/>
    </location>
</feature>
<dbReference type="PANTHER" id="PTHR23502:SF29">
    <property type="entry name" value="TRANSPORTER, PUTATIVE (AFU_ORTHOLOGUE AFUA_6G06680)-RELATED"/>
    <property type="match status" value="1"/>
</dbReference>
<keyword evidence="2 5" id="KW-0812">Transmembrane</keyword>
<organism evidence="6 7">
    <name type="scientific">Cladophialophora chaetospira</name>
    <dbReference type="NCBI Taxonomy" id="386627"/>
    <lineage>
        <taxon>Eukaryota</taxon>
        <taxon>Fungi</taxon>
        <taxon>Dikarya</taxon>
        <taxon>Ascomycota</taxon>
        <taxon>Pezizomycotina</taxon>
        <taxon>Eurotiomycetes</taxon>
        <taxon>Chaetothyriomycetidae</taxon>
        <taxon>Chaetothyriales</taxon>
        <taxon>Herpotrichiellaceae</taxon>
        <taxon>Cladophialophora</taxon>
    </lineage>
</organism>
<reference evidence="6" key="1">
    <citation type="submission" date="2022-10" db="EMBL/GenBank/DDBJ databases">
        <title>Culturing micro-colonial fungi from biological soil crusts in the Mojave desert and describing Neophaeococcomyces mojavensis, and introducing the new genera and species Taxawa tesnikishii.</title>
        <authorList>
            <person name="Kurbessoian T."/>
            <person name="Stajich J.E."/>
        </authorList>
    </citation>
    <scope>NUCLEOTIDE SEQUENCE</scope>
    <source>
        <strain evidence="6">TK_41</strain>
    </source>
</reference>
<keyword evidence="3 5" id="KW-1133">Transmembrane helix</keyword>
<name>A0AA38WZX2_9EURO</name>
<protein>
    <recommendedName>
        <fullName evidence="8">Major facilitator superfamily (MFS) profile domain-containing protein</fullName>
    </recommendedName>
</protein>
<dbReference type="InterPro" id="IPR011701">
    <property type="entry name" value="MFS"/>
</dbReference>
<sequence length="517" mass="57308">MAFGKDRDAHVPGTSLLDVHEQVIADHSRILKKGTGRNRHVVLVPQPSDDPNDPFGPTLSPIAVPLITEFKIDFTKFSYLSGYCLLITEAVGIFIAAGTRKYGKRHGLIFSMVCAFIGVLWGAAAKSYSSFLGARMVQGLSMAYFESVVYAFIGDLYFVHERGTRTAVFVIMYQSLSNIPALVAGKMTENMGWRWVFWILSIFVGIGLLLAIFFGWEVAYNREALEASEITTDEDLARVEELKGGAAQTFESVERGETSRSSSTPRQSLIARMAPVQGVYSNDSLFKLLITPFLTLVNPAVIWAIITLAFPVLWLVGLSLVIAQIFAGPPYSLNPTQLGYMWAGPIVVGFITSAVAGPMSDWSAKWLSRRNGGKYEPEFRLYLVLGIAVFCGLGYYLFGYLFSKGVSVVAISVIFGFALGGAQFSAVCVGSYVNDAYQNIGVEIFIIIMVVKNFLFYGFTQFINEWVVVQGPKIFFYTVGGIQLALCCFTIPLYVYGKRLRLWWHRLPYAQRLIAKV</sequence>
<feature type="transmembrane region" description="Helical" evidence="5">
    <location>
        <begin position="77"/>
        <end position="96"/>
    </location>
</feature>
<dbReference type="GO" id="GO:0022857">
    <property type="term" value="F:transmembrane transporter activity"/>
    <property type="evidence" value="ECO:0007669"/>
    <property type="project" value="InterPro"/>
</dbReference>
<dbReference type="EMBL" id="JAPDRK010000019">
    <property type="protein sequence ID" value="KAJ9604225.1"/>
    <property type="molecule type" value="Genomic_DNA"/>
</dbReference>
<evidence type="ECO:0000313" key="7">
    <source>
        <dbReference type="Proteomes" id="UP001172673"/>
    </source>
</evidence>
<feature type="transmembrane region" description="Helical" evidence="5">
    <location>
        <begin position="440"/>
        <end position="459"/>
    </location>
</feature>
<evidence type="ECO:0000256" key="3">
    <source>
        <dbReference type="ARBA" id="ARBA00022989"/>
    </source>
</evidence>
<evidence type="ECO:0000256" key="5">
    <source>
        <dbReference type="SAM" id="Phobius"/>
    </source>
</evidence>
<dbReference type="Proteomes" id="UP001172673">
    <property type="component" value="Unassembled WGS sequence"/>
</dbReference>
<dbReference type="GO" id="GO:0005886">
    <property type="term" value="C:plasma membrane"/>
    <property type="evidence" value="ECO:0007669"/>
    <property type="project" value="TreeGrafter"/>
</dbReference>
<feature type="transmembrane region" description="Helical" evidence="5">
    <location>
        <begin position="166"/>
        <end position="183"/>
    </location>
</feature>
<feature type="transmembrane region" description="Helical" evidence="5">
    <location>
        <begin position="140"/>
        <end position="159"/>
    </location>
</feature>
<evidence type="ECO:0000313" key="6">
    <source>
        <dbReference type="EMBL" id="KAJ9604225.1"/>
    </source>
</evidence>
<keyword evidence="7" id="KW-1185">Reference proteome</keyword>
<dbReference type="InterPro" id="IPR036259">
    <property type="entry name" value="MFS_trans_sf"/>
</dbReference>
<feature type="transmembrane region" description="Helical" evidence="5">
    <location>
        <begin position="300"/>
        <end position="327"/>
    </location>
</feature>
<evidence type="ECO:0000256" key="2">
    <source>
        <dbReference type="ARBA" id="ARBA00022692"/>
    </source>
</evidence>
<comment type="caution">
    <text evidence="6">The sequence shown here is derived from an EMBL/GenBank/DDBJ whole genome shotgun (WGS) entry which is preliminary data.</text>
</comment>